<dbReference type="Proteomes" id="UP000241771">
    <property type="component" value="Unassembled WGS sequence"/>
</dbReference>
<proteinExistence type="predicted"/>
<evidence type="ECO:0008006" key="4">
    <source>
        <dbReference type="Google" id="ProtNLM"/>
    </source>
</evidence>
<dbReference type="AlphaFoldDB" id="A0A2T3NN20"/>
<protein>
    <recommendedName>
        <fullName evidence="4">Outer membrane protein beta-barrel domain-containing protein</fullName>
    </recommendedName>
</protein>
<accession>A0A2T3NN20</accession>
<dbReference type="OrthoDB" id="6399845at2"/>
<evidence type="ECO:0000313" key="3">
    <source>
        <dbReference type="Proteomes" id="UP000241771"/>
    </source>
</evidence>
<evidence type="ECO:0000313" key="2">
    <source>
        <dbReference type="EMBL" id="PSW16901.1"/>
    </source>
</evidence>
<organism evidence="2 3">
    <name type="scientific">Photobacterium sanctipauli</name>
    <dbReference type="NCBI Taxonomy" id="1342794"/>
    <lineage>
        <taxon>Bacteria</taxon>
        <taxon>Pseudomonadati</taxon>
        <taxon>Pseudomonadota</taxon>
        <taxon>Gammaproteobacteria</taxon>
        <taxon>Vibrionales</taxon>
        <taxon>Vibrionaceae</taxon>
        <taxon>Photobacterium</taxon>
    </lineage>
</organism>
<gene>
    <name evidence="2" type="ORF">C9I98_20360</name>
</gene>
<sequence>MKLRALLLASAMILPTTSFASTAPLAAGVFLGSPTSGLTLQYWDRVQFGLGLDTLSFSVDAKWYLSEFTGRTDLAPFYTYTGLQWVDDNEDDWGPRAGLGFILPIGSAHMYAEAGPTWYVDSSNIEFEGALGFRFQL</sequence>
<feature type="chain" id="PRO_5015617778" description="Outer membrane protein beta-barrel domain-containing protein" evidence="1">
    <location>
        <begin position="21"/>
        <end position="137"/>
    </location>
</feature>
<keyword evidence="3" id="KW-1185">Reference proteome</keyword>
<dbReference type="EMBL" id="PYMA01000016">
    <property type="protein sequence ID" value="PSW16901.1"/>
    <property type="molecule type" value="Genomic_DNA"/>
</dbReference>
<comment type="caution">
    <text evidence="2">The sequence shown here is derived from an EMBL/GenBank/DDBJ whole genome shotgun (WGS) entry which is preliminary data.</text>
</comment>
<name>A0A2T3NN20_9GAMM</name>
<evidence type="ECO:0000256" key="1">
    <source>
        <dbReference type="SAM" id="SignalP"/>
    </source>
</evidence>
<dbReference type="RefSeq" id="WP_036822287.1">
    <property type="nucleotide sequence ID" value="NZ_JGVO01000389.1"/>
</dbReference>
<keyword evidence="1" id="KW-0732">Signal</keyword>
<reference evidence="2 3" key="1">
    <citation type="submission" date="2018-01" db="EMBL/GenBank/DDBJ databases">
        <title>Whole genome sequencing of Histamine producing bacteria.</title>
        <authorList>
            <person name="Butler K."/>
        </authorList>
    </citation>
    <scope>NUCLEOTIDE SEQUENCE [LARGE SCALE GENOMIC DNA]</scope>
    <source>
        <strain evidence="2 3">DSM 100436</strain>
    </source>
</reference>
<feature type="signal peptide" evidence="1">
    <location>
        <begin position="1"/>
        <end position="20"/>
    </location>
</feature>